<comment type="caution">
    <text evidence="2">The sequence shown here is derived from an EMBL/GenBank/DDBJ whole genome shotgun (WGS) entry which is preliminary data.</text>
</comment>
<dbReference type="AlphaFoldDB" id="A0A497XXW9"/>
<gene>
    <name evidence="2" type="ORF">BCL90_3297</name>
</gene>
<sequence length="173" mass="19823">MRITFVRLIQSAHITMENQTSILVTELKKLLNGGGAHVGFKDAVTNLPFNLLGEKPYNLPYSIWQLAEHIRIAQWDMLQFSKDGSHQSPKWPDEYWPKELAPKDEHAWNNTLKQIDDDLEEFIALLDSSDLYEPIPHGDGQSVLREALQIADHNAYHIAEIVVVRRLLGAWKS</sequence>
<dbReference type="InterPro" id="IPR034660">
    <property type="entry name" value="DinB/YfiT-like"/>
</dbReference>
<organism evidence="2 3">
    <name type="scientific">Pedobacter alluvionis</name>
    <dbReference type="NCBI Taxonomy" id="475253"/>
    <lineage>
        <taxon>Bacteria</taxon>
        <taxon>Pseudomonadati</taxon>
        <taxon>Bacteroidota</taxon>
        <taxon>Sphingobacteriia</taxon>
        <taxon>Sphingobacteriales</taxon>
        <taxon>Sphingobacteriaceae</taxon>
        <taxon>Pedobacter</taxon>
    </lineage>
</organism>
<dbReference type="SUPFAM" id="SSF109854">
    <property type="entry name" value="DinB/YfiT-like putative metalloenzymes"/>
    <property type="match status" value="1"/>
</dbReference>
<dbReference type="Proteomes" id="UP000273898">
    <property type="component" value="Unassembled WGS sequence"/>
</dbReference>
<accession>A0A497XXW9</accession>
<feature type="domain" description="DinB-like" evidence="1">
    <location>
        <begin position="42"/>
        <end position="161"/>
    </location>
</feature>
<dbReference type="Gene3D" id="1.20.120.450">
    <property type="entry name" value="dinb family like domain"/>
    <property type="match status" value="1"/>
</dbReference>
<evidence type="ECO:0000313" key="3">
    <source>
        <dbReference type="Proteomes" id="UP000273898"/>
    </source>
</evidence>
<reference evidence="2 3" key="1">
    <citation type="submission" date="2018-10" db="EMBL/GenBank/DDBJ databases">
        <title>Genomic Encyclopedia of Archaeal and Bacterial Type Strains, Phase II (KMG-II): from individual species to whole genera.</title>
        <authorList>
            <person name="Goeker M."/>
        </authorList>
    </citation>
    <scope>NUCLEOTIDE SEQUENCE [LARGE SCALE GENOMIC DNA]</scope>
    <source>
        <strain evidence="2 3">DSM 19624</strain>
    </source>
</reference>
<proteinExistence type="predicted"/>
<evidence type="ECO:0000313" key="2">
    <source>
        <dbReference type="EMBL" id="RLJ74951.1"/>
    </source>
</evidence>
<evidence type="ECO:0000259" key="1">
    <source>
        <dbReference type="Pfam" id="PF12867"/>
    </source>
</evidence>
<name>A0A497XXW9_9SPHI</name>
<protein>
    <submittedName>
        <fullName evidence="2">DinB family protein</fullName>
    </submittedName>
</protein>
<dbReference type="InterPro" id="IPR024775">
    <property type="entry name" value="DinB-like"/>
</dbReference>
<dbReference type="Pfam" id="PF12867">
    <property type="entry name" value="DinB_2"/>
    <property type="match status" value="1"/>
</dbReference>
<dbReference type="EMBL" id="RCCK01000012">
    <property type="protein sequence ID" value="RLJ74951.1"/>
    <property type="molecule type" value="Genomic_DNA"/>
</dbReference>